<protein>
    <recommendedName>
        <fullName evidence="3">Cupin domain-containing protein</fullName>
    </recommendedName>
</protein>
<dbReference type="InterPro" id="IPR011051">
    <property type="entry name" value="RmlC_Cupin_sf"/>
</dbReference>
<dbReference type="AlphaFoldDB" id="A0A6L9UEF7"/>
<proteinExistence type="predicted"/>
<evidence type="ECO:0000313" key="2">
    <source>
        <dbReference type="Proteomes" id="UP000483035"/>
    </source>
</evidence>
<name>A0A6L9UEF7_9HYPH</name>
<accession>A0A6L9UEF7</accession>
<organism evidence="1 2">
    <name type="scientific">Rhizobium lusitanum</name>
    <dbReference type="NCBI Taxonomy" id="293958"/>
    <lineage>
        <taxon>Bacteria</taxon>
        <taxon>Pseudomonadati</taxon>
        <taxon>Pseudomonadota</taxon>
        <taxon>Alphaproteobacteria</taxon>
        <taxon>Hyphomicrobiales</taxon>
        <taxon>Rhizobiaceae</taxon>
        <taxon>Rhizobium/Agrobacterium group</taxon>
        <taxon>Rhizobium</taxon>
    </lineage>
</organism>
<gene>
    <name evidence="1" type="ORF">GR212_31225</name>
</gene>
<sequence>MDITNLIAREGWSQDLVRELERNRDNGRVGTKLVSETDDVRVWHLDVPPGERFGFHCHVLNYFWTSLTHGKARSRYADGRVVEVSYQPGDTKHLNFAAGEISWHDLENIGQTPLQFVTVEFKDSGNAALPI</sequence>
<dbReference type="Proteomes" id="UP000483035">
    <property type="component" value="Unassembled WGS sequence"/>
</dbReference>
<dbReference type="EMBL" id="WUEY01000024">
    <property type="protein sequence ID" value="NEI74034.1"/>
    <property type="molecule type" value="Genomic_DNA"/>
</dbReference>
<evidence type="ECO:0008006" key="3">
    <source>
        <dbReference type="Google" id="ProtNLM"/>
    </source>
</evidence>
<comment type="caution">
    <text evidence="1">The sequence shown here is derived from an EMBL/GenBank/DDBJ whole genome shotgun (WGS) entry which is preliminary data.</text>
</comment>
<reference evidence="1 2" key="1">
    <citation type="submission" date="2019-12" db="EMBL/GenBank/DDBJ databases">
        <title>Rhizobium genotypes associated with high levels of biological nitrogen fixation by grain legumes in a temperate-maritime cropping system.</title>
        <authorList>
            <person name="Maluk M."/>
            <person name="Francesc Ferrando Molina F."/>
            <person name="Lopez Del Egido L."/>
            <person name="Lafos M."/>
            <person name="Langarica-Fuentes A."/>
            <person name="Gebre Yohannes G."/>
            <person name="Young M.W."/>
            <person name="Martin P."/>
            <person name="Gantlett R."/>
            <person name="Kenicer G."/>
            <person name="Hawes C."/>
            <person name="Begg G.S."/>
            <person name="Quilliam R.S."/>
            <person name="Squire G.R."/>
            <person name="Poole P.S."/>
            <person name="Young P.W."/>
            <person name="Iannetta P.M."/>
            <person name="James E.K."/>
        </authorList>
    </citation>
    <scope>NUCLEOTIDE SEQUENCE [LARGE SCALE GENOMIC DNA]</scope>
    <source>
        <strain evidence="1 2">JHI1118</strain>
    </source>
</reference>
<evidence type="ECO:0000313" key="1">
    <source>
        <dbReference type="EMBL" id="NEI74034.1"/>
    </source>
</evidence>
<dbReference type="InterPro" id="IPR014710">
    <property type="entry name" value="RmlC-like_jellyroll"/>
</dbReference>
<dbReference type="Gene3D" id="2.60.120.10">
    <property type="entry name" value="Jelly Rolls"/>
    <property type="match status" value="1"/>
</dbReference>
<dbReference type="RefSeq" id="WP_163992887.1">
    <property type="nucleotide sequence ID" value="NZ_WUEY01000024.1"/>
</dbReference>
<dbReference type="SUPFAM" id="SSF51182">
    <property type="entry name" value="RmlC-like cupins"/>
    <property type="match status" value="1"/>
</dbReference>